<feature type="domain" description="PKD/Chitinase" evidence="1">
    <location>
        <begin position="25"/>
        <end position="113"/>
    </location>
</feature>
<reference evidence="2 3" key="1">
    <citation type="submission" date="2018-11" db="EMBL/GenBank/DDBJ databases">
        <title>Draft genome sequence of Ferruginibacter sp. BO-59.</title>
        <authorList>
            <person name="Im W.T."/>
        </authorList>
    </citation>
    <scope>NUCLEOTIDE SEQUENCE [LARGE SCALE GENOMIC DNA]</scope>
    <source>
        <strain evidence="2 3">BO-59</strain>
    </source>
</reference>
<sequence>SDNKGAIAKSTVNVTVNEAANIPPTANAGNDITTVPSNASITLSGSGIDLDGTILSYSWKQVSGPAISTIGSENLSTTQITGLIQGTYQFELAVTDNQGAEGKDIMQVTVGLERLAPNTESPNLRVYPNPVHDIANVELNTVNDNTNILILIHDMTGKIVYKKQFLSASTNVKQQVDMSNLIKGTYVMTVYFDNMQKQSIKIVRM</sequence>
<dbReference type="InterPro" id="IPR029865">
    <property type="entry name" value="KIAA0319-like"/>
</dbReference>
<dbReference type="EMBL" id="RJJR01000036">
    <property type="protein sequence ID" value="RNI30968.1"/>
    <property type="molecule type" value="Genomic_DNA"/>
</dbReference>
<evidence type="ECO:0000313" key="2">
    <source>
        <dbReference type="EMBL" id="RNI30968.1"/>
    </source>
</evidence>
<gene>
    <name evidence="2" type="ORF">EFY79_21140</name>
</gene>
<dbReference type="SUPFAM" id="SSF49299">
    <property type="entry name" value="PKD domain"/>
    <property type="match status" value="1"/>
</dbReference>
<dbReference type="SMART" id="SM00089">
    <property type="entry name" value="PKD"/>
    <property type="match status" value="1"/>
</dbReference>
<dbReference type="AlphaFoldDB" id="A0A3M9N1Q9"/>
<dbReference type="OrthoDB" id="661558at2"/>
<dbReference type="PANTHER" id="PTHR46182">
    <property type="entry name" value="FI19480P1"/>
    <property type="match status" value="1"/>
</dbReference>
<evidence type="ECO:0000259" key="1">
    <source>
        <dbReference type="SMART" id="SM00089"/>
    </source>
</evidence>
<dbReference type="InterPro" id="IPR026444">
    <property type="entry name" value="Secre_tail"/>
</dbReference>
<keyword evidence="3" id="KW-1185">Reference proteome</keyword>
<dbReference type="InterPro" id="IPR022409">
    <property type="entry name" value="PKD/Chitinase_dom"/>
</dbReference>
<dbReference type="InterPro" id="IPR035986">
    <property type="entry name" value="PKD_dom_sf"/>
</dbReference>
<proteinExistence type="predicted"/>
<protein>
    <submittedName>
        <fullName evidence="2">T9SS C-terminal target domain-containing protein</fullName>
    </submittedName>
</protein>
<dbReference type="Gene3D" id="2.60.40.10">
    <property type="entry name" value="Immunoglobulins"/>
    <property type="match status" value="1"/>
</dbReference>
<dbReference type="GO" id="GO:0016020">
    <property type="term" value="C:membrane"/>
    <property type="evidence" value="ECO:0007669"/>
    <property type="project" value="TreeGrafter"/>
</dbReference>
<dbReference type="RefSeq" id="WP_148041997.1">
    <property type="nucleotide sequence ID" value="NZ_RJJR01000036.1"/>
</dbReference>
<dbReference type="Pfam" id="PF22352">
    <property type="entry name" value="K319L-like_PKD"/>
    <property type="match status" value="1"/>
</dbReference>
<name>A0A3M9N1Q9_9BACT</name>
<dbReference type="InterPro" id="IPR013783">
    <property type="entry name" value="Ig-like_fold"/>
</dbReference>
<dbReference type="Pfam" id="PF18962">
    <property type="entry name" value="Por_Secre_tail"/>
    <property type="match status" value="1"/>
</dbReference>
<dbReference type="NCBIfam" id="TIGR04183">
    <property type="entry name" value="Por_Secre_tail"/>
    <property type="match status" value="1"/>
</dbReference>
<dbReference type="Proteomes" id="UP000267223">
    <property type="component" value="Unassembled WGS sequence"/>
</dbReference>
<evidence type="ECO:0000313" key="3">
    <source>
        <dbReference type="Proteomes" id="UP000267223"/>
    </source>
</evidence>
<feature type="non-terminal residue" evidence="2">
    <location>
        <position position="1"/>
    </location>
</feature>
<organism evidence="2 3">
    <name type="scientific">Hanamia caeni</name>
    <dbReference type="NCBI Taxonomy" id="2294116"/>
    <lineage>
        <taxon>Bacteria</taxon>
        <taxon>Pseudomonadati</taxon>
        <taxon>Bacteroidota</taxon>
        <taxon>Chitinophagia</taxon>
        <taxon>Chitinophagales</taxon>
        <taxon>Chitinophagaceae</taxon>
        <taxon>Hanamia</taxon>
    </lineage>
</organism>
<dbReference type="GO" id="GO:0031410">
    <property type="term" value="C:cytoplasmic vesicle"/>
    <property type="evidence" value="ECO:0007669"/>
    <property type="project" value="TreeGrafter"/>
</dbReference>
<accession>A0A3M9N1Q9</accession>
<comment type="caution">
    <text evidence="2">The sequence shown here is derived from an EMBL/GenBank/DDBJ whole genome shotgun (WGS) entry which is preliminary data.</text>
</comment>
<dbReference type="PANTHER" id="PTHR46182:SF2">
    <property type="entry name" value="FI19480P1"/>
    <property type="match status" value="1"/>
</dbReference>